<sequence>MASWREGTKAEYDPYIRKWLDFCMKVKCDLVTPPVPTAIDFLASSFDGGLSYASVNTACSALSYVLLIENSKIPFGQLPPVKHFVKGIFELKPSLPRYRTVWNVSTVFNYPRCQPNIADLSLKDLSLRLTLLLLLLSGQHCQTVYYFTMDNMELSEDKCVFKVTDKVKPGKDIIFHPSSMSIIPMKEGYVQ</sequence>
<proteinExistence type="predicted"/>
<evidence type="ECO:0000313" key="2">
    <source>
        <dbReference type="Proteomes" id="UP001152795"/>
    </source>
</evidence>
<evidence type="ECO:0000313" key="1">
    <source>
        <dbReference type="EMBL" id="CAB3984125.1"/>
    </source>
</evidence>
<dbReference type="AlphaFoldDB" id="A0A7D9HGW4"/>
<dbReference type="InterPro" id="IPR010998">
    <property type="entry name" value="Integrase_recombinase_N"/>
</dbReference>
<comment type="caution">
    <text evidence="1">The sequence shown here is derived from an EMBL/GenBank/DDBJ whole genome shotgun (WGS) entry which is preliminary data.</text>
</comment>
<accession>A0A7D9HGW4</accession>
<dbReference type="Proteomes" id="UP001152795">
    <property type="component" value="Unassembled WGS sequence"/>
</dbReference>
<organism evidence="1 2">
    <name type="scientific">Paramuricea clavata</name>
    <name type="common">Red gorgonian</name>
    <name type="synonym">Violescent sea-whip</name>
    <dbReference type="NCBI Taxonomy" id="317549"/>
    <lineage>
        <taxon>Eukaryota</taxon>
        <taxon>Metazoa</taxon>
        <taxon>Cnidaria</taxon>
        <taxon>Anthozoa</taxon>
        <taxon>Octocorallia</taxon>
        <taxon>Malacalcyonacea</taxon>
        <taxon>Plexauridae</taxon>
        <taxon>Paramuricea</taxon>
    </lineage>
</organism>
<dbReference type="Gene3D" id="1.10.150.130">
    <property type="match status" value="1"/>
</dbReference>
<keyword evidence="2" id="KW-1185">Reference proteome</keyword>
<dbReference type="PANTHER" id="PTHR35617">
    <property type="entry name" value="PHAGE_INTEGRASE DOMAIN-CONTAINING PROTEIN"/>
    <property type="match status" value="1"/>
</dbReference>
<name>A0A7D9HGW4_PARCT</name>
<protein>
    <submittedName>
        <fullName evidence="1">Uncharacterized protein</fullName>
    </submittedName>
</protein>
<dbReference type="EMBL" id="CACRXK020000701">
    <property type="protein sequence ID" value="CAB3984125.1"/>
    <property type="molecule type" value="Genomic_DNA"/>
</dbReference>
<gene>
    <name evidence="1" type="ORF">PACLA_8A051402</name>
</gene>
<reference evidence="1" key="1">
    <citation type="submission" date="2020-04" db="EMBL/GenBank/DDBJ databases">
        <authorList>
            <person name="Alioto T."/>
            <person name="Alioto T."/>
            <person name="Gomez Garrido J."/>
        </authorList>
    </citation>
    <scope>NUCLEOTIDE SEQUENCE</scope>
    <source>
        <strain evidence="1">A484AB</strain>
    </source>
</reference>
<dbReference type="OrthoDB" id="7699712at2759"/>
<dbReference type="SUPFAM" id="SSF47823">
    <property type="entry name" value="lambda integrase-like, N-terminal domain"/>
    <property type="match status" value="1"/>
</dbReference>
<dbReference type="PANTHER" id="PTHR35617:SF3">
    <property type="entry name" value="CORE-BINDING (CB) DOMAIN-CONTAINING PROTEIN"/>
    <property type="match status" value="1"/>
</dbReference>